<dbReference type="InterPro" id="IPR035919">
    <property type="entry name" value="EAL_sf"/>
</dbReference>
<dbReference type="STRING" id="1188319.OYT1_02418"/>
<dbReference type="Proteomes" id="UP000033070">
    <property type="component" value="Chromosome"/>
</dbReference>
<evidence type="ECO:0000313" key="4">
    <source>
        <dbReference type="EMBL" id="BBE50725.1"/>
    </source>
</evidence>
<dbReference type="PROSITE" id="PS50112">
    <property type="entry name" value="PAS"/>
    <property type="match status" value="1"/>
</dbReference>
<name>A0A2Z6GC14_9PROT</name>
<evidence type="ECO:0000259" key="3">
    <source>
        <dbReference type="PROSITE" id="PS50887"/>
    </source>
</evidence>
<dbReference type="FunFam" id="3.30.70.270:FF:000001">
    <property type="entry name" value="Diguanylate cyclase domain protein"/>
    <property type="match status" value="1"/>
</dbReference>
<dbReference type="InterPro" id="IPR035965">
    <property type="entry name" value="PAS-like_dom_sf"/>
</dbReference>
<dbReference type="PROSITE" id="PS50887">
    <property type="entry name" value="GGDEF"/>
    <property type="match status" value="1"/>
</dbReference>
<dbReference type="InterPro" id="IPR043128">
    <property type="entry name" value="Rev_trsase/Diguanyl_cyclase"/>
</dbReference>
<dbReference type="SMART" id="SM00267">
    <property type="entry name" value="GGDEF"/>
    <property type="match status" value="1"/>
</dbReference>
<sequence length="631" mass="71164">MSKISNEQAAKELRAAAESQLALAAVPELSPTSTDALLHELHVHQIELEMQNEALQQAQVVMEESRDRYVDLYEFAPLGYFTLTRNGMIEAVNLTGALMLGVVRKKLLARRFSYVVAPEDRDRWHRHFIKTLQDDQQQSFDLLLQRNDATRFHAQLDCRHFQADGVSSVRVALTDITERKEAEAERSRLAYYDPLTNLPNRRLLYDRLGQALVGCQRTGHFGALLFLDMDNFKNLNDTRGHDVGDQLLVDAAKRIEANVREGDTVARLGGDEFVVVLEGLSNTAAEAAMQTRQVSEKIRDSITWPYDLSGREFYCTCSIGITMFHDQCESIDILLKQADMAMYKAKDAGRNALRFFDPAMQTTLDDRSEMEEALHWAIQRDQFHLYFQSQIDGERRVVGAEALLRWLHPERGWVSPRDFIPLAEETSLILPIGHWALNAACLQLKAWSVSALTRELWLAVNVSTRQFRQPEFVDDVQKILVETGIDPTRLKLELTESLVIHNVADTISKMMTLKALGIRFSMDDFGTGYSSLSYLKLLPLSQLKIDRSFIAGITSDANDSAIVRTIITMGQVLGLHVIAEGVETEEQLTCLQQFGCQAFQGFLFGEPMALSEFESSLQTAAQSKPESPLPS</sequence>
<dbReference type="SUPFAM" id="SSF55073">
    <property type="entry name" value="Nucleotide cyclase"/>
    <property type="match status" value="1"/>
</dbReference>
<dbReference type="Gene3D" id="3.30.70.270">
    <property type="match status" value="1"/>
</dbReference>
<dbReference type="NCBIfam" id="TIGR00229">
    <property type="entry name" value="sensory_box"/>
    <property type="match status" value="1"/>
</dbReference>
<dbReference type="PANTHER" id="PTHR44757">
    <property type="entry name" value="DIGUANYLATE CYCLASE DGCP"/>
    <property type="match status" value="1"/>
</dbReference>
<feature type="domain" description="GGDEF" evidence="3">
    <location>
        <begin position="220"/>
        <end position="358"/>
    </location>
</feature>
<dbReference type="SUPFAM" id="SSF55785">
    <property type="entry name" value="PYP-like sensor domain (PAS domain)"/>
    <property type="match status" value="1"/>
</dbReference>
<dbReference type="AlphaFoldDB" id="A0A2Z6GC14"/>
<dbReference type="InterPro" id="IPR000014">
    <property type="entry name" value="PAS"/>
</dbReference>
<dbReference type="InterPro" id="IPR029787">
    <property type="entry name" value="Nucleotide_cyclase"/>
</dbReference>
<keyword evidence="5" id="KW-1185">Reference proteome</keyword>
<evidence type="ECO:0000259" key="1">
    <source>
        <dbReference type="PROSITE" id="PS50112"/>
    </source>
</evidence>
<dbReference type="SMART" id="SM00052">
    <property type="entry name" value="EAL"/>
    <property type="match status" value="1"/>
</dbReference>
<dbReference type="InterPro" id="IPR001633">
    <property type="entry name" value="EAL_dom"/>
</dbReference>
<dbReference type="Gene3D" id="3.20.20.450">
    <property type="entry name" value="EAL domain"/>
    <property type="match status" value="1"/>
</dbReference>
<proteinExistence type="predicted"/>
<dbReference type="Gene3D" id="3.30.450.20">
    <property type="entry name" value="PAS domain"/>
    <property type="match status" value="1"/>
</dbReference>
<reference evidence="4 5" key="1">
    <citation type="submission" date="2018-06" db="EMBL/GenBank/DDBJ databases">
        <title>OYT1 Genome Sequencing.</title>
        <authorList>
            <person name="Kato S."/>
            <person name="Itoh T."/>
            <person name="Ohkuma M."/>
        </authorList>
    </citation>
    <scope>NUCLEOTIDE SEQUENCE [LARGE SCALE GENOMIC DNA]</scope>
    <source>
        <strain evidence="4 5">OYT1</strain>
    </source>
</reference>
<accession>A0A2Z6GC14</accession>
<feature type="domain" description="PAS" evidence="1">
    <location>
        <begin position="65"/>
        <end position="135"/>
    </location>
</feature>
<dbReference type="CDD" id="cd01949">
    <property type="entry name" value="GGDEF"/>
    <property type="match status" value="1"/>
</dbReference>
<dbReference type="RefSeq" id="WP_062627521.1">
    <property type="nucleotide sequence ID" value="NZ_AP018738.1"/>
</dbReference>
<feature type="domain" description="EAL" evidence="2">
    <location>
        <begin position="367"/>
        <end position="621"/>
    </location>
</feature>
<dbReference type="NCBIfam" id="TIGR00254">
    <property type="entry name" value="GGDEF"/>
    <property type="match status" value="1"/>
</dbReference>
<evidence type="ECO:0000259" key="2">
    <source>
        <dbReference type="PROSITE" id="PS50883"/>
    </source>
</evidence>
<dbReference type="CDD" id="cd00130">
    <property type="entry name" value="PAS"/>
    <property type="match status" value="1"/>
</dbReference>
<dbReference type="Pfam" id="PF13426">
    <property type="entry name" value="PAS_9"/>
    <property type="match status" value="1"/>
</dbReference>
<gene>
    <name evidence="4" type="ORF">OYT1_ch1165</name>
</gene>
<dbReference type="PANTHER" id="PTHR44757:SF2">
    <property type="entry name" value="BIOFILM ARCHITECTURE MAINTENANCE PROTEIN MBAA"/>
    <property type="match status" value="1"/>
</dbReference>
<dbReference type="InterPro" id="IPR052155">
    <property type="entry name" value="Biofilm_reg_signaling"/>
</dbReference>
<protein>
    <submittedName>
        <fullName evidence="4">Putative signaling protein</fullName>
    </submittedName>
</protein>
<dbReference type="InterPro" id="IPR000160">
    <property type="entry name" value="GGDEF_dom"/>
</dbReference>
<dbReference type="EMBL" id="AP018738">
    <property type="protein sequence ID" value="BBE50725.1"/>
    <property type="molecule type" value="Genomic_DNA"/>
</dbReference>
<organism evidence="4 5">
    <name type="scientific">Ferriphaselus amnicola</name>
    <dbReference type="NCBI Taxonomy" id="1188319"/>
    <lineage>
        <taxon>Bacteria</taxon>
        <taxon>Pseudomonadati</taxon>
        <taxon>Pseudomonadota</taxon>
        <taxon>Betaproteobacteria</taxon>
        <taxon>Nitrosomonadales</taxon>
        <taxon>Gallionellaceae</taxon>
        <taxon>Ferriphaselus</taxon>
    </lineage>
</organism>
<dbReference type="KEGG" id="fam:OYT1_ch1165"/>
<dbReference type="Pfam" id="PF00990">
    <property type="entry name" value="GGDEF"/>
    <property type="match status" value="1"/>
</dbReference>
<dbReference type="GO" id="GO:0003824">
    <property type="term" value="F:catalytic activity"/>
    <property type="evidence" value="ECO:0007669"/>
    <property type="project" value="UniProtKB-ARBA"/>
</dbReference>
<dbReference type="PROSITE" id="PS50883">
    <property type="entry name" value="EAL"/>
    <property type="match status" value="1"/>
</dbReference>
<dbReference type="Pfam" id="PF00563">
    <property type="entry name" value="EAL"/>
    <property type="match status" value="1"/>
</dbReference>
<evidence type="ECO:0000313" key="5">
    <source>
        <dbReference type="Proteomes" id="UP000033070"/>
    </source>
</evidence>
<dbReference type="CDD" id="cd01948">
    <property type="entry name" value="EAL"/>
    <property type="match status" value="1"/>
</dbReference>
<dbReference type="SUPFAM" id="SSF141868">
    <property type="entry name" value="EAL domain-like"/>
    <property type="match status" value="1"/>
</dbReference>